<proteinExistence type="predicted"/>
<dbReference type="CDD" id="cd09993">
    <property type="entry name" value="HDAC_classIV"/>
    <property type="match status" value="1"/>
</dbReference>
<reference evidence="3 4" key="1">
    <citation type="submission" date="2021-06" db="EMBL/GenBank/DDBJ databases">
        <title>Sphingomonas sp. XMGL2, whole genome shotgun sequencing project.</title>
        <authorList>
            <person name="Zhao G."/>
            <person name="Shen L."/>
        </authorList>
    </citation>
    <scope>NUCLEOTIDE SEQUENCE [LARGE SCALE GENOMIC DNA]</scope>
    <source>
        <strain evidence="3 4">XMGL2</strain>
    </source>
</reference>
<feature type="domain" description="Histone deacetylase" evidence="2">
    <location>
        <begin position="22"/>
        <end position="283"/>
    </location>
</feature>
<evidence type="ECO:0000259" key="2">
    <source>
        <dbReference type="Pfam" id="PF00850"/>
    </source>
</evidence>
<keyword evidence="4" id="KW-1185">Reference proteome</keyword>
<dbReference type="EMBL" id="JAHKRT010000003">
    <property type="protein sequence ID" value="MBU3077850.1"/>
    <property type="molecule type" value="Genomic_DNA"/>
</dbReference>
<dbReference type="RefSeq" id="WP_216323166.1">
    <property type="nucleotide sequence ID" value="NZ_JAHKRT010000003.1"/>
</dbReference>
<dbReference type="InterPro" id="IPR044150">
    <property type="entry name" value="HDAC_classIV"/>
</dbReference>
<keyword evidence="1" id="KW-0378">Hydrolase</keyword>
<gene>
    <name evidence="3" type="ORF">KOF26_08240</name>
</gene>
<dbReference type="PANTHER" id="PTHR10625:SF19">
    <property type="entry name" value="HISTONE DEACETYLASE 12"/>
    <property type="match status" value="1"/>
</dbReference>
<dbReference type="Pfam" id="PF00850">
    <property type="entry name" value="Hist_deacetyl"/>
    <property type="match status" value="1"/>
</dbReference>
<accession>A0ABS6BHS1</accession>
<dbReference type="Proteomes" id="UP000776276">
    <property type="component" value="Unassembled WGS sequence"/>
</dbReference>
<dbReference type="PANTHER" id="PTHR10625">
    <property type="entry name" value="HISTONE DEACETYLASE HDAC1-RELATED"/>
    <property type="match status" value="1"/>
</dbReference>
<name>A0ABS6BHS1_9SPHN</name>
<comment type="caution">
    <text evidence="3">The sequence shown here is derived from an EMBL/GenBank/DDBJ whole genome shotgun (WGS) entry which is preliminary data.</text>
</comment>
<dbReference type="InterPro" id="IPR023801">
    <property type="entry name" value="His_deacetylse_dom"/>
</dbReference>
<evidence type="ECO:0000313" key="4">
    <source>
        <dbReference type="Proteomes" id="UP000776276"/>
    </source>
</evidence>
<organism evidence="3 4">
    <name type="scientific">Sphingomonas quercus</name>
    <dbReference type="NCBI Taxonomy" id="2842451"/>
    <lineage>
        <taxon>Bacteria</taxon>
        <taxon>Pseudomonadati</taxon>
        <taxon>Pseudomonadota</taxon>
        <taxon>Alphaproteobacteria</taxon>
        <taxon>Sphingomonadales</taxon>
        <taxon>Sphingomonadaceae</taxon>
        <taxon>Sphingomonas</taxon>
    </lineage>
</organism>
<evidence type="ECO:0000313" key="3">
    <source>
        <dbReference type="EMBL" id="MBU3077850.1"/>
    </source>
</evidence>
<protein>
    <submittedName>
        <fullName evidence="3">Histone deacetylase</fullName>
    </submittedName>
</protein>
<sequence>MHIVHHPGYVASGAPGTGSSFDKYHLVMEALREAKLPFTLHAPEPMPRRWIEAVHDPVYVEEVLTLNVPRAKERRIGFPITERVALRALLSPGGTWRAARLALVDGYAANAAGGSHHALAETGAGYCVFNDLVIAANRLIAEGDVARVLILDLDVHQGDGSAALTSHRDDIFTLSIHAERNFPHRKAHSTLDVPLPDGTGDHAYLTVLSQTLPEVLDAFAPDLILYQAGVDPHVDDRLGRLALTDQGLIDRDRLVASLARDRAIPLASTLGGGYGADLMAVARRHARSIMTLAASFDDLPPWRCEPPDGTDMPPAPPA</sequence>
<evidence type="ECO:0000256" key="1">
    <source>
        <dbReference type="ARBA" id="ARBA00022801"/>
    </source>
</evidence>